<dbReference type="GO" id="GO:0005524">
    <property type="term" value="F:ATP binding"/>
    <property type="evidence" value="ECO:0007669"/>
    <property type="project" value="UniProtKB-UniRule"/>
</dbReference>
<evidence type="ECO:0000256" key="15">
    <source>
        <dbReference type="ARBA" id="ARBA00023170"/>
    </source>
</evidence>
<evidence type="ECO:0000256" key="18">
    <source>
        <dbReference type="ARBA" id="ARBA00051243"/>
    </source>
</evidence>
<keyword evidence="8 20" id="KW-0547">Nucleotide-binding</keyword>
<evidence type="ECO:0000256" key="7">
    <source>
        <dbReference type="ARBA" id="ARBA00022737"/>
    </source>
</evidence>
<dbReference type="InterPro" id="IPR001828">
    <property type="entry name" value="ANF_lig-bd_rcpt"/>
</dbReference>
<organism evidence="25 26">
    <name type="scientific">Brenthis ino</name>
    <name type="common">lesser marbled fritillary</name>
    <dbReference type="NCBI Taxonomy" id="405034"/>
    <lineage>
        <taxon>Eukaryota</taxon>
        <taxon>Metazoa</taxon>
        <taxon>Ecdysozoa</taxon>
        <taxon>Arthropoda</taxon>
        <taxon>Hexapoda</taxon>
        <taxon>Insecta</taxon>
        <taxon>Pterygota</taxon>
        <taxon>Neoptera</taxon>
        <taxon>Endopterygota</taxon>
        <taxon>Lepidoptera</taxon>
        <taxon>Glossata</taxon>
        <taxon>Ditrysia</taxon>
        <taxon>Papilionoidea</taxon>
        <taxon>Nymphalidae</taxon>
        <taxon>Heliconiinae</taxon>
        <taxon>Argynnini</taxon>
        <taxon>Brenthis</taxon>
    </lineage>
</organism>
<comment type="catalytic activity">
    <reaction evidence="18">
        <text>L-tyrosyl-[protein] + ATP = O-phospho-L-tyrosyl-[protein] + ADP + H(+)</text>
        <dbReference type="Rhea" id="RHEA:10596"/>
        <dbReference type="Rhea" id="RHEA-COMP:10136"/>
        <dbReference type="Rhea" id="RHEA-COMP:20101"/>
        <dbReference type="ChEBI" id="CHEBI:15378"/>
        <dbReference type="ChEBI" id="CHEBI:30616"/>
        <dbReference type="ChEBI" id="CHEBI:46858"/>
        <dbReference type="ChEBI" id="CHEBI:61978"/>
        <dbReference type="ChEBI" id="CHEBI:456216"/>
        <dbReference type="EC" id="2.7.10.1"/>
    </reaction>
</comment>
<keyword evidence="26" id="KW-1185">Reference proteome</keyword>
<comment type="function">
    <text evidence="19">Receptor for basic fibroblast growth factor.</text>
</comment>
<dbReference type="CDD" id="cd00192">
    <property type="entry name" value="PTKc"/>
    <property type="match status" value="1"/>
</dbReference>
<evidence type="ECO:0000256" key="21">
    <source>
        <dbReference type="SAM" id="MobiDB-lite"/>
    </source>
</evidence>
<reference evidence="25" key="1">
    <citation type="submission" date="2021-12" db="EMBL/GenBank/DDBJ databases">
        <authorList>
            <person name="Martin H S."/>
        </authorList>
    </citation>
    <scope>NUCLEOTIDE SEQUENCE</scope>
</reference>
<keyword evidence="14" id="KW-1015">Disulfide bond</keyword>
<keyword evidence="3" id="KW-0597">Phosphoprotein</keyword>
<evidence type="ECO:0000256" key="10">
    <source>
        <dbReference type="ARBA" id="ARBA00022840"/>
    </source>
</evidence>
<keyword evidence="4" id="KW-0808">Transferase</keyword>
<dbReference type="InterPro" id="IPR000719">
    <property type="entry name" value="Prot_kinase_dom"/>
</dbReference>
<keyword evidence="16" id="KW-0325">Glycoprotein</keyword>
<dbReference type="SMART" id="SM00219">
    <property type="entry name" value="TyrKc"/>
    <property type="match status" value="1"/>
</dbReference>
<evidence type="ECO:0000256" key="12">
    <source>
        <dbReference type="ARBA" id="ARBA00023136"/>
    </source>
</evidence>
<protein>
    <recommendedName>
        <fullName evidence="2">receptor protein-tyrosine kinase</fullName>
        <ecNumber evidence="2">2.7.10.1</ecNumber>
    </recommendedName>
</protein>
<dbReference type="PANTHER" id="PTHR24416:SF489">
    <property type="entry name" value="PROTEIN KINASE DOMAIN-CONTAINING PROTEIN"/>
    <property type="match status" value="1"/>
</dbReference>
<feature type="domain" description="Protein kinase" evidence="24">
    <location>
        <begin position="848"/>
        <end position="1123"/>
    </location>
</feature>
<evidence type="ECO:0000256" key="8">
    <source>
        <dbReference type="ARBA" id="ARBA00022741"/>
    </source>
</evidence>
<dbReference type="PROSITE" id="PS00107">
    <property type="entry name" value="PROTEIN_KINASE_ATP"/>
    <property type="match status" value="1"/>
</dbReference>
<evidence type="ECO:0000256" key="5">
    <source>
        <dbReference type="ARBA" id="ARBA00022692"/>
    </source>
</evidence>
<dbReference type="InterPro" id="IPR050122">
    <property type="entry name" value="RTK"/>
</dbReference>
<keyword evidence="7" id="KW-0677">Repeat</keyword>
<dbReference type="AlphaFoldDB" id="A0A8J9YFX6"/>
<keyword evidence="12 22" id="KW-0472">Membrane</keyword>
<dbReference type="InterPro" id="IPR017441">
    <property type="entry name" value="Protein_kinase_ATP_BS"/>
</dbReference>
<dbReference type="FunFam" id="3.30.200.20:FF:000593">
    <property type="entry name" value="Predicted protein"/>
    <property type="match status" value="1"/>
</dbReference>
<dbReference type="GO" id="GO:0043235">
    <property type="term" value="C:receptor complex"/>
    <property type="evidence" value="ECO:0007669"/>
    <property type="project" value="TreeGrafter"/>
</dbReference>
<dbReference type="Proteomes" id="UP000838878">
    <property type="component" value="Chromosome 5"/>
</dbReference>
<dbReference type="Gene3D" id="3.40.50.2300">
    <property type="match status" value="2"/>
</dbReference>
<keyword evidence="9" id="KW-0418">Kinase</keyword>
<keyword evidence="6 23" id="KW-0732">Signal</keyword>
<dbReference type="Pfam" id="PF07714">
    <property type="entry name" value="PK_Tyr_Ser-Thr"/>
    <property type="match status" value="1"/>
</dbReference>
<evidence type="ECO:0000256" key="4">
    <source>
        <dbReference type="ARBA" id="ARBA00022679"/>
    </source>
</evidence>
<dbReference type="GO" id="GO:0007169">
    <property type="term" value="P:cell surface receptor protein tyrosine kinase signaling pathway"/>
    <property type="evidence" value="ECO:0007669"/>
    <property type="project" value="TreeGrafter"/>
</dbReference>
<dbReference type="InterPro" id="IPR008266">
    <property type="entry name" value="Tyr_kinase_AS"/>
</dbReference>
<evidence type="ECO:0000256" key="14">
    <source>
        <dbReference type="ARBA" id="ARBA00023157"/>
    </source>
</evidence>
<evidence type="ECO:0000256" key="11">
    <source>
        <dbReference type="ARBA" id="ARBA00022989"/>
    </source>
</evidence>
<dbReference type="GO" id="GO:0005886">
    <property type="term" value="C:plasma membrane"/>
    <property type="evidence" value="ECO:0007669"/>
    <property type="project" value="TreeGrafter"/>
</dbReference>
<keyword evidence="5 22" id="KW-0812">Transmembrane</keyword>
<dbReference type="Gene3D" id="1.10.510.10">
    <property type="entry name" value="Transferase(Phosphotransferase) domain 1"/>
    <property type="match status" value="1"/>
</dbReference>
<dbReference type="InterPro" id="IPR011009">
    <property type="entry name" value="Kinase-like_dom_sf"/>
</dbReference>
<evidence type="ECO:0000256" key="3">
    <source>
        <dbReference type="ARBA" id="ARBA00022553"/>
    </source>
</evidence>
<proteinExistence type="predicted"/>
<dbReference type="OrthoDB" id="4062651at2759"/>
<evidence type="ECO:0000313" key="26">
    <source>
        <dbReference type="Proteomes" id="UP000838878"/>
    </source>
</evidence>
<feature type="non-terminal residue" evidence="25">
    <location>
        <position position="1186"/>
    </location>
</feature>
<sequence length="1186" mass="129778">MRTEPNVYILLILVGNYLGGYVEANATGPALVVTASAPGAGAPGDAPALAELAVLALQAVGERARAVPPPPACRPPGAVDAPQCRDAIRADLRRGGLHVALVTVPAAAAPHSHYLHDLGLDELGDVAPPARRLCVSPAPALSLLDLSSEKLANSYFVSSDDLANVLNKTLMNYEYSENVLQPDWCTAFETKCATIFTSDIGEAFALMDVVRKNKLYASVHPLGSALPTAAAALGLRALVCDWNAQQANRSVLALHTLGPPPCDAFSDIDRCPFESRRFMKLVNYRALAHSHAALLALLQLRIKSNELYELTQLAKVHDSKTAAVEFLRRHPLKGLISEVRVAVLLPATTPREAYDGASLAAAAALAEADLEKDWSGIRFKVQTHDDRCDATTAVQYLYSAPSDEYDGLSALAGPACSAAFTDVARQSLEFRLPALAYSAQAPPPGALALLAAGDARRATAALGALLARLRRRRLSALTEPATRASFAAARLQTDLVAHLELPSDRPDYDYNIFTKWAEHVAQVNARVIYVCVEDVRAVRAALCAGHEAGLRPRAGVVWLLPAAQPVAAATTAAAPCAPEHLREMLDGHLSVAPDWFVPWLEEPQSNKTESKENHIKEDKNTSVDDIVVRKWRMRWYKYCRFQGGVCLRPGPHAALLYDALRLWAAQLQRLFREQPKALYNLHDPGLLRALVTNTTKSNFKGLTGEFKWEAARSSGDNGTAFARVSPMLLLQWDGRRYRAVGRWERGRLELHEELLHWRTADGLLPDDGSEKCVLQPMADFFHSECRTAFIILGVLLFTLLIASIVATAIYCKKRVERKYRNRLQALGLRSILPKTIGPDRWEIPRERVVINRKLGMGAFGTVYGGHALLAEDRGWTAVAVKTLKAGASTEEKLDFLSEAEAMKRFDHKNVVRLLGVVTKTEPVCTVMEFMLYGDLKNYLLDRRHLACAIAGEDPEEEVSARRLTGMALDVARALSYLAQLRYVHRDVAARNCLVSARRVVKIADFGMTRLVFENDYYRFSRKGMLPVRWMAPESLALGVFSPASDVWSFGVLLYEIVTFGSLPFQGLSNSEVLARVKGGQTLELPPGLKPQLEGLIKSCWQQEARARPTASAVAAFLADAPRLLAPCLDVPLDALPLGAPPWPPRERAPARWLSWAAPASQATDTTYLSADAPRETDRFLPGAADS</sequence>
<evidence type="ECO:0000313" key="25">
    <source>
        <dbReference type="EMBL" id="CAH0726266.1"/>
    </source>
</evidence>
<evidence type="ECO:0000256" key="17">
    <source>
        <dbReference type="ARBA" id="ARBA00023319"/>
    </source>
</evidence>
<dbReference type="PROSITE" id="PS00109">
    <property type="entry name" value="PROTEIN_KINASE_TYR"/>
    <property type="match status" value="1"/>
</dbReference>
<feature type="binding site" evidence="20">
    <location>
        <position position="881"/>
    </location>
    <ligand>
        <name>ATP</name>
        <dbReference type="ChEBI" id="CHEBI:30616"/>
    </ligand>
</feature>
<feature type="transmembrane region" description="Helical" evidence="22">
    <location>
        <begin position="788"/>
        <end position="811"/>
    </location>
</feature>
<evidence type="ECO:0000256" key="2">
    <source>
        <dbReference type="ARBA" id="ARBA00011902"/>
    </source>
</evidence>
<accession>A0A8J9YFX6</accession>
<keyword evidence="17" id="KW-0393">Immunoglobulin domain</keyword>
<keyword evidence="13" id="KW-0829">Tyrosine-protein kinase</keyword>
<evidence type="ECO:0000256" key="22">
    <source>
        <dbReference type="SAM" id="Phobius"/>
    </source>
</evidence>
<dbReference type="Pfam" id="PF01094">
    <property type="entry name" value="ANF_receptor"/>
    <property type="match status" value="1"/>
</dbReference>
<dbReference type="InterPro" id="IPR001245">
    <property type="entry name" value="Ser-Thr/Tyr_kinase_cat_dom"/>
</dbReference>
<evidence type="ECO:0000256" key="16">
    <source>
        <dbReference type="ARBA" id="ARBA00023180"/>
    </source>
</evidence>
<evidence type="ECO:0000256" key="23">
    <source>
        <dbReference type="SAM" id="SignalP"/>
    </source>
</evidence>
<feature type="region of interest" description="Disordered" evidence="21">
    <location>
        <begin position="1164"/>
        <end position="1186"/>
    </location>
</feature>
<evidence type="ECO:0000256" key="1">
    <source>
        <dbReference type="ARBA" id="ARBA00004167"/>
    </source>
</evidence>
<dbReference type="EC" id="2.7.10.1" evidence="2"/>
<dbReference type="SUPFAM" id="SSF53822">
    <property type="entry name" value="Periplasmic binding protein-like I"/>
    <property type="match status" value="1"/>
</dbReference>
<dbReference type="FunFam" id="1.10.510.10:FF:001227">
    <property type="entry name" value="Tyrosine-protein kinase receptor"/>
    <property type="match status" value="1"/>
</dbReference>
<keyword evidence="11 22" id="KW-1133">Transmembrane helix</keyword>
<keyword evidence="10 20" id="KW-0067">ATP-binding</keyword>
<dbReference type="PRINTS" id="PR00109">
    <property type="entry name" value="TYRKINASE"/>
</dbReference>
<gene>
    <name evidence="25" type="ORF">BINO364_LOCUS11745</name>
</gene>
<evidence type="ECO:0000256" key="6">
    <source>
        <dbReference type="ARBA" id="ARBA00022729"/>
    </source>
</evidence>
<name>A0A8J9YFX6_9NEOP</name>
<dbReference type="InterPro" id="IPR028082">
    <property type="entry name" value="Peripla_BP_I"/>
</dbReference>
<evidence type="ECO:0000256" key="13">
    <source>
        <dbReference type="ARBA" id="ARBA00023137"/>
    </source>
</evidence>
<evidence type="ECO:0000256" key="19">
    <source>
        <dbReference type="ARBA" id="ARBA00056965"/>
    </source>
</evidence>
<dbReference type="InterPro" id="IPR020635">
    <property type="entry name" value="Tyr_kinase_cat_dom"/>
</dbReference>
<feature type="signal peptide" evidence="23">
    <location>
        <begin position="1"/>
        <end position="24"/>
    </location>
</feature>
<dbReference type="Gene3D" id="3.30.200.20">
    <property type="entry name" value="Phosphorylase Kinase, domain 1"/>
    <property type="match status" value="1"/>
</dbReference>
<dbReference type="SUPFAM" id="SSF56112">
    <property type="entry name" value="Protein kinase-like (PK-like)"/>
    <property type="match status" value="1"/>
</dbReference>
<dbReference type="PROSITE" id="PS50011">
    <property type="entry name" value="PROTEIN_KINASE_DOM"/>
    <property type="match status" value="1"/>
</dbReference>
<evidence type="ECO:0000256" key="9">
    <source>
        <dbReference type="ARBA" id="ARBA00022777"/>
    </source>
</evidence>
<evidence type="ECO:0000256" key="20">
    <source>
        <dbReference type="PROSITE-ProRule" id="PRU10141"/>
    </source>
</evidence>
<dbReference type="GO" id="GO:0004714">
    <property type="term" value="F:transmembrane receptor protein tyrosine kinase activity"/>
    <property type="evidence" value="ECO:0007669"/>
    <property type="project" value="UniProtKB-EC"/>
</dbReference>
<comment type="subcellular location">
    <subcellularLocation>
        <location evidence="1">Membrane</location>
        <topology evidence="1">Single-pass membrane protein</topology>
    </subcellularLocation>
</comment>
<evidence type="ECO:0000259" key="24">
    <source>
        <dbReference type="PROSITE" id="PS50011"/>
    </source>
</evidence>
<dbReference type="PANTHER" id="PTHR24416">
    <property type="entry name" value="TYROSINE-PROTEIN KINASE RECEPTOR"/>
    <property type="match status" value="1"/>
</dbReference>
<feature type="chain" id="PRO_5035459800" description="receptor protein-tyrosine kinase" evidence="23">
    <location>
        <begin position="25"/>
        <end position="1186"/>
    </location>
</feature>
<dbReference type="EMBL" id="OV170225">
    <property type="protein sequence ID" value="CAH0726266.1"/>
    <property type="molecule type" value="Genomic_DNA"/>
</dbReference>
<keyword evidence="15" id="KW-0675">Receptor</keyword>